<organism evidence="1">
    <name type="scientific">Fagus sylvatica</name>
    <name type="common">Beechnut</name>
    <dbReference type="NCBI Taxonomy" id="28930"/>
    <lineage>
        <taxon>Eukaryota</taxon>
        <taxon>Viridiplantae</taxon>
        <taxon>Streptophyta</taxon>
        <taxon>Embryophyta</taxon>
        <taxon>Tracheophyta</taxon>
        <taxon>Spermatophyta</taxon>
        <taxon>Magnoliopsida</taxon>
        <taxon>eudicotyledons</taxon>
        <taxon>Gunneridae</taxon>
        <taxon>Pentapetalae</taxon>
        <taxon>rosids</taxon>
        <taxon>fabids</taxon>
        <taxon>Fagales</taxon>
        <taxon>Fagaceae</taxon>
        <taxon>Fagus</taxon>
    </lineage>
</organism>
<reference evidence="1" key="1">
    <citation type="submission" date="2018-02" db="EMBL/GenBank/DDBJ databases">
        <authorList>
            <person name="Cohen D.B."/>
            <person name="Kent A.D."/>
        </authorList>
    </citation>
    <scope>NUCLEOTIDE SEQUENCE</scope>
</reference>
<name>A0A2N9HF38_FAGSY</name>
<dbReference type="AlphaFoldDB" id="A0A2N9HF38"/>
<sequence>MTASVMVVDPKPPSEPFLCSRAQDLTYKITLRSRPLTKRPLQQAKVVEETTGVHRHPGGVHEGRAKNLKWELLRAQEEIKWRHYELSYLISLL</sequence>
<dbReference type="EMBL" id="OIVN01003691">
    <property type="protein sequence ID" value="SPD12957.1"/>
    <property type="molecule type" value="Genomic_DNA"/>
</dbReference>
<accession>A0A2N9HF38</accession>
<evidence type="ECO:0000313" key="1">
    <source>
        <dbReference type="EMBL" id="SPD12957.1"/>
    </source>
</evidence>
<gene>
    <name evidence="1" type="ORF">FSB_LOCUS40839</name>
</gene>
<proteinExistence type="predicted"/>
<protein>
    <submittedName>
        <fullName evidence="1">Uncharacterized protein</fullName>
    </submittedName>
</protein>